<evidence type="ECO:0000256" key="5">
    <source>
        <dbReference type="PROSITE-ProRule" id="PRU00552"/>
    </source>
</evidence>
<feature type="region of interest" description="Disordered" evidence="7">
    <location>
        <begin position="599"/>
        <end position="654"/>
    </location>
</feature>
<evidence type="ECO:0000256" key="7">
    <source>
        <dbReference type="SAM" id="MobiDB-lite"/>
    </source>
</evidence>
<dbReference type="GeneID" id="5891288"/>
<dbReference type="InterPro" id="IPR014014">
    <property type="entry name" value="RNA_helicase_DEAD_Q_motif"/>
</dbReference>
<accession>A9V0B5</accession>
<dbReference type="GO" id="GO:0016787">
    <property type="term" value="F:hydrolase activity"/>
    <property type="evidence" value="ECO:0007669"/>
    <property type="project" value="UniProtKB-KW"/>
</dbReference>
<name>A9V0B5_MONBE</name>
<evidence type="ECO:0000256" key="4">
    <source>
        <dbReference type="ARBA" id="ARBA00022840"/>
    </source>
</evidence>
<feature type="region of interest" description="Disordered" evidence="7">
    <location>
        <begin position="1"/>
        <end position="52"/>
    </location>
</feature>
<dbReference type="PANTHER" id="PTHR47959:SF1">
    <property type="entry name" value="ATP-DEPENDENT RNA HELICASE DBPA"/>
    <property type="match status" value="1"/>
</dbReference>
<dbReference type="SUPFAM" id="SSF52540">
    <property type="entry name" value="P-loop containing nucleoside triphosphate hydrolases"/>
    <property type="match status" value="2"/>
</dbReference>
<keyword evidence="3" id="KW-0347">Helicase</keyword>
<keyword evidence="6" id="KW-0175">Coiled coil</keyword>
<dbReference type="Proteomes" id="UP000001357">
    <property type="component" value="Unassembled WGS sequence"/>
</dbReference>
<evidence type="ECO:0000313" key="11">
    <source>
        <dbReference type="EMBL" id="EDQ88981.1"/>
    </source>
</evidence>
<feature type="domain" description="Helicase C-terminal" evidence="9">
    <location>
        <begin position="280"/>
        <end position="449"/>
    </location>
</feature>
<feature type="region of interest" description="Disordered" evidence="7">
    <location>
        <begin position="101"/>
        <end position="123"/>
    </location>
</feature>
<protein>
    <recommendedName>
        <fullName evidence="13">RNA helicase</fullName>
    </recommendedName>
</protein>
<dbReference type="Gene3D" id="3.40.50.300">
    <property type="entry name" value="P-loop containing nucleotide triphosphate hydrolases"/>
    <property type="match status" value="2"/>
</dbReference>
<feature type="compositionally biased region" description="Basic residues" evidence="7">
    <location>
        <begin position="635"/>
        <end position="654"/>
    </location>
</feature>
<evidence type="ECO:0000256" key="2">
    <source>
        <dbReference type="ARBA" id="ARBA00022801"/>
    </source>
</evidence>
<evidence type="ECO:0000256" key="1">
    <source>
        <dbReference type="ARBA" id="ARBA00022741"/>
    </source>
</evidence>
<dbReference type="InterPro" id="IPR001650">
    <property type="entry name" value="Helicase_C-like"/>
</dbReference>
<evidence type="ECO:0008006" key="13">
    <source>
        <dbReference type="Google" id="ProtNLM"/>
    </source>
</evidence>
<feature type="domain" description="Helicase ATP-binding" evidence="8">
    <location>
        <begin position="176"/>
        <end position="302"/>
    </location>
</feature>
<keyword evidence="12" id="KW-1185">Reference proteome</keyword>
<reference evidence="11 12" key="1">
    <citation type="journal article" date="2008" name="Nature">
        <title>The genome of the choanoflagellate Monosiga brevicollis and the origin of metazoans.</title>
        <authorList>
            <consortium name="JGI Sequencing"/>
            <person name="King N."/>
            <person name="Westbrook M.J."/>
            <person name="Young S.L."/>
            <person name="Kuo A."/>
            <person name="Abedin M."/>
            <person name="Chapman J."/>
            <person name="Fairclough S."/>
            <person name="Hellsten U."/>
            <person name="Isogai Y."/>
            <person name="Letunic I."/>
            <person name="Marr M."/>
            <person name="Pincus D."/>
            <person name="Putnam N."/>
            <person name="Rokas A."/>
            <person name="Wright K.J."/>
            <person name="Zuzow R."/>
            <person name="Dirks W."/>
            <person name="Good M."/>
            <person name="Goodstein D."/>
            <person name="Lemons D."/>
            <person name="Li W."/>
            <person name="Lyons J.B."/>
            <person name="Morris A."/>
            <person name="Nichols S."/>
            <person name="Richter D.J."/>
            <person name="Salamov A."/>
            <person name="Bork P."/>
            <person name="Lim W.A."/>
            <person name="Manning G."/>
            <person name="Miller W.T."/>
            <person name="McGinnis W."/>
            <person name="Shapiro H."/>
            <person name="Tjian R."/>
            <person name="Grigoriev I.V."/>
            <person name="Rokhsar D."/>
        </authorList>
    </citation>
    <scope>NUCLEOTIDE SEQUENCE [LARGE SCALE GENOMIC DNA]</scope>
    <source>
        <strain evidence="12">MX1 / ATCC 50154</strain>
    </source>
</reference>
<dbReference type="SMART" id="SM00490">
    <property type="entry name" value="HELICc"/>
    <property type="match status" value="1"/>
</dbReference>
<dbReference type="Pfam" id="PF00270">
    <property type="entry name" value="DEAD"/>
    <property type="match status" value="1"/>
</dbReference>
<dbReference type="eggNOG" id="KOG0346">
    <property type="taxonomic scope" value="Eukaryota"/>
</dbReference>
<dbReference type="Pfam" id="PF00271">
    <property type="entry name" value="Helicase_C"/>
    <property type="match status" value="1"/>
</dbReference>
<dbReference type="RefSeq" id="XP_001746086.1">
    <property type="nucleotide sequence ID" value="XM_001746034.1"/>
</dbReference>
<dbReference type="InterPro" id="IPR011545">
    <property type="entry name" value="DEAD/DEAH_box_helicase_dom"/>
</dbReference>
<dbReference type="GO" id="GO:0003724">
    <property type="term" value="F:RNA helicase activity"/>
    <property type="evidence" value="ECO:0007669"/>
    <property type="project" value="InterPro"/>
</dbReference>
<dbReference type="InterPro" id="IPR050079">
    <property type="entry name" value="DEAD_box_RNA_helicase"/>
</dbReference>
<feature type="region of interest" description="Disordered" evidence="7">
    <location>
        <begin position="77"/>
        <end position="96"/>
    </location>
</feature>
<dbReference type="eggNOG" id="KOG0338">
    <property type="taxonomic scope" value="Eukaryota"/>
</dbReference>
<feature type="compositionally biased region" description="Acidic residues" evidence="7">
    <location>
        <begin position="10"/>
        <end position="25"/>
    </location>
</feature>
<gene>
    <name evidence="11" type="ORF">MONBRDRAFT_37215</name>
</gene>
<dbReference type="InParanoid" id="A9V0B5"/>
<evidence type="ECO:0000259" key="10">
    <source>
        <dbReference type="PROSITE" id="PS51195"/>
    </source>
</evidence>
<evidence type="ECO:0000259" key="9">
    <source>
        <dbReference type="PROSITE" id="PS51194"/>
    </source>
</evidence>
<organism evidence="11 12">
    <name type="scientific">Monosiga brevicollis</name>
    <name type="common">Choanoflagellate</name>
    <dbReference type="NCBI Taxonomy" id="81824"/>
    <lineage>
        <taxon>Eukaryota</taxon>
        <taxon>Choanoflagellata</taxon>
        <taxon>Craspedida</taxon>
        <taxon>Salpingoecidae</taxon>
        <taxon>Monosiga</taxon>
    </lineage>
</organism>
<evidence type="ECO:0000259" key="8">
    <source>
        <dbReference type="PROSITE" id="PS51192"/>
    </source>
</evidence>
<dbReference type="PROSITE" id="PS51195">
    <property type="entry name" value="Q_MOTIF"/>
    <property type="match status" value="1"/>
</dbReference>
<feature type="compositionally biased region" description="Acidic residues" evidence="7">
    <location>
        <begin position="87"/>
        <end position="96"/>
    </location>
</feature>
<evidence type="ECO:0000256" key="6">
    <source>
        <dbReference type="SAM" id="Coils"/>
    </source>
</evidence>
<dbReference type="InterPro" id="IPR014001">
    <property type="entry name" value="Helicase_ATP-bd"/>
</dbReference>
<proteinExistence type="predicted"/>
<dbReference type="GO" id="GO:0003676">
    <property type="term" value="F:nucleic acid binding"/>
    <property type="evidence" value="ECO:0007669"/>
    <property type="project" value="InterPro"/>
</dbReference>
<dbReference type="GO" id="GO:0005730">
    <property type="term" value="C:nucleolus"/>
    <property type="evidence" value="ECO:0000318"/>
    <property type="project" value="GO_Central"/>
</dbReference>
<feature type="compositionally biased region" description="Acidic residues" evidence="7">
    <location>
        <begin position="40"/>
        <end position="49"/>
    </location>
</feature>
<keyword evidence="4" id="KW-0067">ATP-binding</keyword>
<keyword evidence="2" id="KW-0378">Hydrolase</keyword>
<feature type="domain" description="DEAD-box RNA helicase Q" evidence="10">
    <location>
        <begin position="145"/>
        <end position="173"/>
    </location>
</feature>
<dbReference type="EMBL" id="CH991552">
    <property type="protein sequence ID" value="EDQ88981.1"/>
    <property type="molecule type" value="Genomic_DNA"/>
</dbReference>
<dbReference type="AlphaFoldDB" id="A9V0B5"/>
<feature type="short sequence motif" description="Q motif" evidence="5">
    <location>
        <begin position="145"/>
        <end position="173"/>
    </location>
</feature>
<dbReference type="GO" id="GO:0005524">
    <property type="term" value="F:ATP binding"/>
    <property type="evidence" value="ECO:0007669"/>
    <property type="project" value="UniProtKB-KW"/>
</dbReference>
<dbReference type="FunCoup" id="A9V0B5">
    <property type="interactions" value="999"/>
</dbReference>
<dbReference type="PROSITE" id="PS51194">
    <property type="entry name" value="HELICASE_CTER"/>
    <property type="match status" value="1"/>
</dbReference>
<dbReference type="STRING" id="81824.A9V0B5"/>
<dbReference type="InterPro" id="IPR027417">
    <property type="entry name" value="P-loop_NTPase"/>
</dbReference>
<evidence type="ECO:0000313" key="12">
    <source>
        <dbReference type="Proteomes" id="UP000001357"/>
    </source>
</evidence>
<sequence length="654" mass="73146">MASSRFVMTIEDDDPVANHSDDEEVVNGRRQNKDVNPEFDFSEAVDEGWDPSYQLQTQVADTKATDDRIAQLVAKRQAKRAAAESTGEADDSVALDDLEGDSEVEDNADDDDNLDNASDDEEAERLKQEFFAETPEIDRESSNAKTFQDLQLSRVLLKGIANMGFAEPTLVQSTTIPVALAGRDICACAATGSGKTAAFMLPVLERLLFRPKQIAQTRVLVLSPTRELAVQVCQAARGLARFTDITFGMAVGDEVEDLITLSLNQPIRLFVDANKKVTNNLVQEFIRIRPQHEDQREAIVLSLCKRTYKSRCLVFVRSKKHAHRLRIIFGLADLRAGELHGSLTQAQRLNALEQFKNGELEFLICSDLAGRGLDIPGVKSVINVSMPNTIKQYIHRVGRTARGGATGRACTLVGESERKLLRELYRDNSSTMRNRVIKTDVTMQFKRYIDSLADDIRQILREEEEMAQLQEAEREVRRAENLILHEDEIKARAARTWIQSEKDKATEAAASKAAHEGKDGLSSDRLRKQAALAKMEEKEREAKKAKITPEMAHQKFLIRNVKRAKKPKRIHMFKEDTTKRAAAASKRRAMAGFDAEIKTAGKKAKTSDGATTATGLKQKLSSKKAALKERESKKKVVPGKGNKAFKSKKRYKRH</sequence>
<dbReference type="PANTHER" id="PTHR47959">
    <property type="entry name" value="ATP-DEPENDENT RNA HELICASE RHLE-RELATED"/>
    <property type="match status" value="1"/>
</dbReference>
<evidence type="ECO:0000256" key="3">
    <source>
        <dbReference type="ARBA" id="ARBA00022806"/>
    </source>
</evidence>
<feature type="coiled-coil region" evidence="6">
    <location>
        <begin position="452"/>
        <end position="489"/>
    </location>
</feature>
<dbReference type="CDD" id="cd18787">
    <property type="entry name" value="SF2_C_DEAD"/>
    <property type="match status" value="1"/>
</dbReference>
<dbReference type="PROSITE" id="PS51192">
    <property type="entry name" value="HELICASE_ATP_BIND_1"/>
    <property type="match status" value="1"/>
</dbReference>
<dbReference type="KEGG" id="mbr:MONBRDRAFT_37215"/>
<keyword evidence="1" id="KW-0547">Nucleotide-binding</keyword>
<dbReference type="SMART" id="SM00487">
    <property type="entry name" value="DEXDc"/>
    <property type="match status" value="1"/>
</dbReference>